<sequence>MPQVTVSIAGKTYRMACGEGEESHLEGLAQGFDARIAEMRKAFGEIGDMRLHVMAALTLADDLAESKRRAEALAGEAASLKASIEAGAAERQASETRLAESVQRTAERIEKLARRLGPQPPGGAPG</sequence>
<dbReference type="EMBL" id="BPQH01000010">
    <property type="protein sequence ID" value="GJD50729.1"/>
    <property type="molecule type" value="Genomic_DNA"/>
</dbReference>
<keyword evidence="6" id="KW-0131">Cell cycle</keyword>
<proteinExistence type="predicted"/>
<dbReference type="Proteomes" id="UP001055167">
    <property type="component" value="Unassembled WGS sequence"/>
</dbReference>
<evidence type="ECO:0000256" key="7">
    <source>
        <dbReference type="ARBA" id="ARBA00024910"/>
    </source>
</evidence>
<evidence type="ECO:0000313" key="10">
    <source>
        <dbReference type="EMBL" id="GJD50729.1"/>
    </source>
</evidence>
<keyword evidence="3" id="KW-0963">Cytoplasm</keyword>
<keyword evidence="4" id="KW-0132">Cell division</keyword>
<comment type="subunit">
    <text evidence="8">Homodimer. Interacts with FtsZ.</text>
</comment>
<organism evidence="10 11">
    <name type="scientific">Methylobacterium crusticola</name>
    <dbReference type="NCBI Taxonomy" id="1697972"/>
    <lineage>
        <taxon>Bacteria</taxon>
        <taxon>Pseudomonadati</taxon>
        <taxon>Pseudomonadota</taxon>
        <taxon>Alphaproteobacteria</taxon>
        <taxon>Hyphomicrobiales</taxon>
        <taxon>Methylobacteriaceae</taxon>
        <taxon>Methylobacterium</taxon>
    </lineage>
</organism>
<dbReference type="Gene3D" id="3.30.160.880">
    <property type="entry name" value="Cell division protein ZapA protomer, N-terminal domain"/>
    <property type="match status" value="1"/>
</dbReference>
<evidence type="ECO:0000256" key="5">
    <source>
        <dbReference type="ARBA" id="ARBA00023210"/>
    </source>
</evidence>
<dbReference type="RefSeq" id="WP_128563238.1">
    <property type="nucleotide sequence ID" value="NZ_BPQH01000010.1"/>
</dbReference>
<dbReference type="InterPro" id="IPR007838">
    <property type="entry name" value="Cell_div_ZapA-like"/>
</dbReference>
<dbReference type="PANTHER" id="PTHR34981">
    <property type="entry name" value="CELL DIVISION PROTEIN ZAPA"/>
    <property type="match status" value="1"/>
</dbReference>
<evidence type="ECO:0000256" key="2">
    <source>
        <dbReference type="ARBA" id="ARBA00015195"/>
    </source>
</evidence>
<keyword evidence="5" id="KW-0717">Septation</keyword>
<comment type="subcellular location">
    <subcellularLocation>
        <location evidence="1">Cytoplasm</location>
    </subcellularLocation>
</comment>
<dbReference type="Pfam" id="PF05164">
    <property type="entry name" value="ZapA"/>
    <property type="match status" value="1"/>
</dbReference>
<evidence type="ECO:0000256" key="6">
    <source>
        <dbReference type="ARBA" id="ARBA00023306"/>
    </source>
</evidence>
<accession>A0ABQ4QZX8</accession>
<keyword evidence="11" id="KW-1185">Reference proteome</keyword>
<evidence type="ECO:0000256" key="1">
    <source>
        <dbReference type="ARBA" id="ARBA00004496"/>
    </source>
</evidence>
<evidence type="ECO:0000256" key="8">
    <source>
        <dbReference type="ARBA" id="ARBA00026068"/>
    </source>
</evidence>
<gene>
    <name evidence="10" type="ORF">OPKNFCMD_3474</name>
</gene>
<evidence type="ECO:0000313" key="11">
    <source>
        <dbReference type="Proteomes" id="UP001055167"/>
    </source>
</evidence>
<dbReference type="InterPro" id="IPR036192">
    <property type="entry name" value="Cell_div_ZapA-like_sf"/>
</dbReference>
<comment type="caution">
    <text evidence="10">The sequence shown here is derived from an EMBL/GenBank/DDBJ whole genome shotgun (WGS) entry which is preliminary data.</text>
</comment>
<evidence type="ECO:0000256" key="9">
    <source>
        <dbReference type="ARBA" id="ARBA00033158"/>
    </source>
</evidence>
<name>A0ABQ4QZX8_9HYPH</name>
<dbReference type="InterPro" id="IPR042233">
    <property type="entry name" value="Cell_div_ZapA_N"/>
</dbReference>
<evidence type="ECO:0000256" key="3">
    <source>
        <dbReference type="ARBA" id="ARBA00022490"/>
    </source>
</evidence>
<protein>
    <recommendedName>
        <fullName evidence="2">Cell division protein ZapA</fullName>
    </recommendedName>
    <alternativeName>
        <fullName evidence="9">Z ring-associated protein ZapA</fullName>
    </alternativeName>
</protein>
<reference evidence="10" key="2">
    <citation type="submission" date="2021-08" db="EMBL/GenBank/DDBJ databases">
        <authorList>
            <person name="Tani A."/>
            <person name="Ola A."/>
            <person name="Ogura Y."/>
            <person name="Katsura K."/>
            <person name="Hayashi T."/>
        </authorList>
    </citation>
    <scope>NUCLEOTIDE SEQUENCE</scope>
    <source>
        <strain evidence="10">KCTC 52305</strain>
    </source>
</reference>
<comment type="function">
    <text evidence="7">Activator of cell division through the inhibition of FtsZ GTPase activity, therefore promoting FtsZ assembly into bundles of protofilaments necessary for the formation of the division Z ring. It is recruited early at mid-cell but it is not essential for cell division.</text>
</comment>
<dbReference type="SUPFAM" id="SSF102829">
    <property type="entry name" value="Cell division protein ZapA-like"/>
    <property type="match status" value="1"/>
</dbReference>
<dbReference type="PANTHER" id="PTHR34981:SF1">
    <property type="entry name" value="CELL DIVISION PROTEIN ZAPA"/>
    <property type="match status" value="1"/>
</dbReference>
<evidence type="ECO:0000256" key="4">
    <source>
        <dbReference type="ARBA" id="ARBA00022618"/>
    </source>
</evidence>
<reference evidence="10" key="1">
    <citation type="journal article" date="2021" name="Front. Microbiol.">
        <title>Comprehensive Comparative Genomics and Phenotyping of Methylobacterium Species.</title>
        <authorList>
            <person name="Alessa O."/>
            <person name="Ogura Y."/>
            <person name="Fujitani Y."/>
            <person name="Takami H."/>
            <person name="Hayashi T."/>
            <person name="Sahin N."/>
            <person name="Tani A."/>
        </authorList>
    </citation>
    <scope>NUCLEOTIDE SEQUENCE</scope>
    <source>
        <strain evidence="10">KCTC 52305</strain>
    </source>
</reference>